<protein>
    <submittedName>
        <fullName evidence="2">Uncharacterized protein</fullName>
    </submittedName>
</protein>
<gene>
    <name evidence="2" type="ORF">Afe05nite_85740</name>
</gene>
<dbReference type="AlphaFoldDB" id="A0A919JCD3"/>
<name>A0A919JCD3_9ACTN</name>
<evidence type="ECO:0000313" key="2">
    <source>
        <dbReference type="EMBL" id="GIE16734.1"/>
    </source>
</evidence>
<dbReference type="Proteomes" id="UP000598174">
    <property type="component" value="Unassembled WGS sequence"/>
</dbReference>
<evidence type="ECO:0000313" key="3">
    <source>
        <dbReference type="Proteomes" id="UP000598174"/>
    </source>
</evidence>
<comment type="caution">
    <text evidence="2">The sequence shown here is derived from an EMBL/GenBank/DDBJ whole genome shotgun (WGS) entry which is preliminary data.</text>
</comment>
<reference evidence="2" key="1">
    <citation type="submission" date="2021-01" db="EMBL/GenBank/DDBJ databases">
        <title>Whole genome shotgun sequence of Actinoplanes ferrugineus NBRC 15555.</title>
        <authorList>
            <person name="Komaki H."/>
            <person name="Tamura T."/>
        </authorList>
    </citation>
    <scope>NUCLEOTIDE SEQUENCE</scope>
    <source>
        <strain evidence="2">NBRC 15555</strain>
    </source>
</reference>
<feature type="region of interest" description="Disordered" evidence="1">
    <location>
        <begin position="1"/>
        <end position="20"/>
    </location>
</feature>
<accession>A0A919JCD3</accession>
<evidence type="ECO:0000256" key="1">
    <source>
        <dbReference type="SAM" id="MobiDB-lite"/>
    </source>
</evidence>
<keyword evidence="3" id="KW-1185">Reference proteome</keyword>
<sequence length="133" mass="14991">MTDPNWARFDAGPETPAKTVPTRQTVASIWTELQRLNIPMRGWWYEPEPTDDCPELCYGMEVAKEALTDWEVDCVTFNWDEVNGWTMDSYCAPGMTDAKPVVMAVDDPYDPVGVAGYFKAVIDGEINEFRAAT</sequence>
<organism evidence="2 3">
    <name type="scientific">Paractinoplanes ferrugineus</name>
    <dbReference type="NCBI Taxonomy" id="113564"/>
    <lineage>
        <taxon>Bacteria</taxon>
        <taxon>Bacillati</taxon>
        <taxon>Actinomycetota</taxon>
        <taxon>Actinomycetes</taxon>
        <taxon>Micromonosporales</taxon>
        <taxon>Micromonosporaceae</taxon>
        <taxon>Paractinoplanes</taxon>
    </lineage>
</organism>
<proteinExistence type="predicted"/>
<dbReference type="EMBL" id="BOMM01000098">
    <property type="protein sequence ID" value="GIE16734.1"/>
    <property type="molecule type" value="Genomic_DNA"/>
</dbReference>
<dbReference type="RefSeq" id="WP_203823055.1">
    <property type="nucleotide sequence ID" value="NZ_BAAABP010000067.1"/>
</dbReference>